<dbReference type="PANTHER" id="PTHR43248:SF25">
    <property type="entry name" value="AB HYDROLASE-1 DOMAIN-CONTAINING PROTEIN-RELATED"/>
    <property type="match status" value="1"/>
</dbReference>
<evidence type="ECO:0000313" key="5">
    <source>
        <dbReference type="EMBL" id="RDX41811.1"/>
    </source>
</evidence>
<evidence type="ECO:0000256" key="2">
    <source>
        <dbReference type="ARBA" id="ARBA00022801"/>
    </source>
</evidence>
<dbReference type="GO" id="GO:0016787">
    <property type="term" value="F:hydrolase activity"/>
    <property type="evidence" value="ECO:0007669"/>
    <property type="project" value="UniProtKB-KW"/>
</dbReference>
<evidence type="ECO:0000313" key="6">
    <source>
        <dbReference type="Proteomes" id="UP000256964"/>
    </source>
</evidence>
<keyword evidence="2" id="KW-0378">Hydrolase</keyword>
<evidence type="ECO:0000256" key="3">
    <source>
        <dbReference type="SAM" id="Phobius"/>
    </source>
</evidence>
<organism evidence="5 6">
    <name type="scientific">Lentinus brumalis</name>
    <dbReference type="NCBI Taxonomy" id="2498619"/>
    <lineage>
        <taxon>Eukaryota</taxon>
        <taxon>Fungi</taxon>
        <taxon>Dikarya</taxon>
        <taxon>Basidiomycota</taxon>
        <taxon>Agaricomycotina</taxon>
        <taxon>Agaricomycetes</taxon>
        <taxon>Polyporales</taxon>
        <taxon>Polyporaceae</taxon>
        <taxon>Lentinus</taxon>
    </lineage>
</organism>
<gene>
    <name evidence="5" type="ORF">OH76DRAFT_1499871</name>
</gene>
<sequence>MDNSKTVRVPRPRSLLVFEPFPSSRGWAWPSRRANTVFVIALAAQLLVLFGINHYYGLHEADLPPLAGDVSAPGTDADFDWYALEPKRGLAWVPCYSGQKCARLLLPFDYDTPDGPTTAIAIRMKPATDKKNYRGTIFLNPGGPGGSGTEFVGRLGKNIGDVVGPSFDLLGFDPRGTGFTTPVAWCFNSDSERAIWTTQEGHQLLNASDHSVGLFHARAKLLGERCQTRIGGDPIECKCGDRPDPAFRGDNEVTFAIACGDGDERAWDLGEYRKWYRGLEAQSHLMAPMWGIYWMQCAEWPIRAKSRWTGPLAAKNTSHPILVVSAKYDPVTPLPDARNVQKRYAGAGLLVQDSYGHCSLSSPSMCTAKHVRRYFEEGTLPADGTLCGVEELPLVGKRDSSGLQALSAEDAQLLESLRGLSEGMPVHRGI</sequence>
<keyword evidence="6" id="KW-1185">Reference proteome</keyword>
<dbReference type="Proteomes" id="UP000256964">
    <property type="component" value="Unassembled WGS sequence"/>
</dbReference>
<keyword evidence="3" id="KW-0472">Membrane</keyword>
<keyword evidence="3" id="KW-1133">Transmembrane helix</keyword>
<dbReference type="STRING" id="139420.A0A371CNG2"/>
<dbReference type="InterPro" id="IPR029058">
    <property type="entry name" value="AB_hydrolase_fold"/>
</dbReference>
<dbReference type="AlphaFoldDB" id="A0A371CNG2"/>
<dbReference type="SUPFAM" id="SSF53474">
    <property type="entry name" value="alpha/beta-Hydrolases"/>
    <property type="match status" value="2"/>
</dbReference>
<protein>
    <recommendedName>
        <fullName evidence="4">Peptidase S33 tripeptidyl aminopeptidase-like C-terminal domain-containing protein</fullName>
    </recommendedName>
</protein>
<dbReference type="Gene3D" id="3.40.50.1820">
    <property type="entry name" value="alpha/beta hydrolase"/>
    <property type="match status" value="1"/>
</dbReference>
<keyword evidence="3" id="KW-0812">Transmembrane</keyword>
<feature type="transmembrane region" description="Helical" evidence="3">
    <location>
        <begin position="34"/>
        <end position="56"/>
    </location>
</feature>
<dbReference type="InterPro" id="IPR051601">
    <property type="entry name" value="Serine_prot/Carboxylest_S33"/>
</dbReference>
<accession>A0A371CNG2</accession>
<evidence type="ECO:0000256" key="1">
    <source>
        <dbReference type="ARBA" id="ARBA00010088"/>
    </source>
</evidence>
<dbReference type="OrthoDB" id="425534at2759"/>
<dbReference type="InterPro" id="IPR013595">
    <property type="entry name" value="Pept_S33_TAP-like_C"/>
</dbReference>
<feature type="domain" description="Peptidase S33 tripeptidyl aminopeptidase-like C-terminal" evidence="4">
    <location>
        <begin position="293"/>
        <end position="387"/>
    </location>
</feature>
<dbReference type="PANTHER" id="PTHR43248">
    <property type="entry name" value="2-SUCCINYL-6-HYDROXY-2,4-CYCLOHEXADIENE-1-CARBOXYLATE SYNTHASE"/>
    <property type="match status" value="1"/>
</dbReference>
<name>A0A371CNG2_9APHY</name>
<dbReference type="Pfam" id="PF08386">
    <property type="entry name" value="Abhydrolase_4"/>
    <property type="match status" value="1"/>
</dbReference>
<comment type="similarity">
    <text evidence="1">Belongs to the peptidase S33 family.</text>
</comment>
<reference evidence="5 6" key="1">
    <citation type="journal article" date="2018" name="Biotechnol. Biofuels">
        <title>Integrative visual omics of the white-rot fungus Polyporus brumalis exposes the biotechnological potential of its oxidative enzymes for delignifying raw plant biomass.</title>
        <authorList>
            <person name="Miyauchi S."/>
            <person name="Rancon A."/>
            <person name="Drula E."/>
            <person name="Hage H."/>
            <person name="Chaduli D."/>
            <person name="Favel A."/>
            <person name="Grisel S."/>
            <person name="Henrissat B."/>
            <person name="Herpoel-Gimbert I."/>
            <person name="Ruiz-Duenas F.J."/>
            <person name="Chevret D."/>
            <person name="Hainaut M."/>
            <person name="Lin J."/>
            <person name="Wang M."/>
            <person name="Pangilinan J."/>
            <person name="Lipzen A."/>
            <person name="Lesage-Meessen L."/>
            <person name="Navarro D."/>
            <person name="Riley R."/>
            <person name="Grigoriev I.V."/>
            <person name="Zhou S."/>
            <person name="Raouche S."/>
            <person name="Rosso M.N."/>
        </authorList>
    </citation>
    <scope>NUCLEOTIDE SEQUENCE [LARGE SCALE GENOMIC DNA]</scope>
    <source>
        <strain evidence="5 6">BRFM 1820</strain>
    </source>
</reference>
<dbReference type="EMBL" id="KZ857501">
    <property type="protein sequence ID" value="RDX41811.1"/>
    <property type="molecule type" value="Genomic_DNA"/>
</dbReference>
<evidence type="ECO:0000259" key="4">
    <source>
        <dbReference type="Pfam" id="PF08386"/>
    </source>
</evidence>
<proteinExistence type="inferred from homology"/>